<dbReference type="EMBL" id="CASHTH010001711">
    <property type="protein sequence ID" value="CAI8018829.1"/>
    <property type="molecule type" value="Genomic_DNA"/>
</dbReference>
<organism evidence="2 3">
    <name type="scientific">Geodia barretti</name>
    <name type="common">Barrett's horny sponge</name>
    <dbReference type="NCBI Taxonomy" id="519541"/>
    <lineage>
        <taxon>Eukaryota</taxon>
        <taxon>Metazoa</taxon>
        <taxon>Porifera</taxon>
        <taxon>Demospongiae</taxon>
        <taxon>Heteroscleromorpha</taxon>
        <taxon>Tetractinellida</taxon>
        <taxon>Astrophorina</taxon>
        <taxon>Geodiidae</taxon>
        <taxon>Geodia</taxon>
    </lineage>
</organism>
<comment type="caution">
    <text evidence="2">The sequence shown here is derived from an EMBL/GenBank/DDBJ whole genome shotgun (WGS) entry which is preliminary data.</text>
</comment>
<sequence>MAADDGDGGEFGDFSSAFPSLSEELTPYGQDHVVSDPVLLFDANENGNLDLNLDFSAFSFASPVVTSDEQSTAGDSLKRPEENDTSGFEGLSGFQSAPGGPSSSDQQRDEDWGDFGGYETAALHMPLAPTQTPNTENPNIKLAGHNTVLGGRVSTSVFVVCFGCPTGIILGSIADTSNVNFSWLLQLQKSIDFTVPLCKWDTSYLQACYYSSIKVDPILVTKADVAFVAEVAQLAVMDGQSAALDLMESFGFEGGVEPTSPTDPGISFFPTDVSYPTASYSEPTLLDLSLPNSPSEDLKENSFTLDADLQGLELQSLEAERQKTSIEQLALNERLVINRTTWIDSELEQLGDIGLITAPLAQSQSVDQNKGLTKKASFQEQLQQLGLDTSKTSFTSTTIQTMPEMSISARLVLDRLPNLSFMLQENVVAIHHHYYH</sequence>
<dbReference type="Proteomes" id="UP001174909">
    <property type="component" value="Unassembled WGS sequence"/>
</dbReference>
<feature type="region of interest" description="Disordered" evidence="1">
    <location>
        <begin position="1"/>
        <end position="22"/>
    </location>
</feature>
<accession>A0AA35RX27</accession>
<evidence type="ECO:0000313" key="2">
    <source>
        <dbReference type="EMBL" id="CAI8018829.1"/>
    </source>
</evidence>
<protein>
    <submittedName>
        <fullName evidence="2">Uncharacterized protein</fullName>
    </submittedName>
</protein>
<reference evidence="2" key="1">
    <citation type="submission" date="2023-03" db="EMBL/GenBank/DDBJ databases">
        <authorList>
            <person name="Steffen K."/>
            <person name="Cardenas P."/>
        </authorList>
    </citation>
    <scope>NUCLEOTIDE SEQUENCE</scope>
</reference>
<evidence type="ECO:0000256" key="1">
    <source>
        <dbReference type="SAM" id="MobiDB-lite"/>
    </source>
</evidence>
<dbReference type="AlphaFoldDB" id="A0AA35RX27"/>
<proteinExistence type="predicted"/>
<gene>
    <name evidence="2" type="ORF">GBAR_LOCUS11388</name>
</gene>
<feature type="compositionally biased region" description="Acidic residues" evidence="1">
    <location>
        <begin position="1"/>
        <end position="10"/>
    </location>
</feature>
<evidence type="ECO:0000313" key="3">
    <source>
        <dbReference type="Proteomes" id="UP001174909"/>
    </source>
</evidence>
<name>A0AA35RX27_GEOBA</name>
<feature type="region of interest" description="Disordered" evidence="1">
    <location>
        <begin position="68"/>
        <end position="115"/>
    </location>
</feature>
<keyword evidence="3" id="KW-1185">Reference proteome</keyword>